<evidence type="ECO:0000256" key="2">
    <source>
        <dbReference type="ARBA" id="ARBA00022803"/>
    </source>
</evidence>
<comment type="caution">
    <text evidence="5">The sequence shown here is derived from an EMBL/GenBank/DDBJ whole genome shotgun (WGS) entry which is preliminary data.</text>
</comment>
<dbReference type="InterPro" id="IPR019734">
    <property type="entry name" value="TPR_rpt"/>
</dbReference>
<dbReference type="FunFam" id="1.25.40.10:FF:000330">
    <property type="entry name" value="Tetratricopeptide repeat (TPR)-like superfamily protein"/>
    <property type="match status" value="1"/>
</dbReference>
<feature type="compositionally biased region" description="Low complexity" evidence="4">
    <location>
        <begin position="316"/>
        <end position="331"/>
    </location>
</feature>
<dbReference type="Pfam" id="PF00515">
    <property type="entry name" value="TPR_1"/>
    <property type="match status" value="1"/>
</dbReference>
<evidence type="ECO:0000256" key="3">
    <source>
        <dbReference type="PROSITE-ProRule" id="PRU00339"/>
    </source>
</evidence>
<dbReference type="InterPro" id="IPR013105">
    <property type="entry name" value="TPR_2"/>
</dbReference>
<feature type="region of interest" description="Disordered" evidence="4">
    <location>
        <begin position="75"/>
        <end position="119"/>
    </location>
</feature>
<feature type="repeat" description="TPR" evidence="3">
    <location>
        <begin position="253"/>
        <end position="287"/>
    </location>
</feature>
<feature type="region of interest" description="Disordered" evidence="4">
    <location>
        <begin position="305"/>
        <end position="343"/>
    </location>
</feature>
<dbReference type="EMBL" id="BPVZ01000124">
    <property type="protein sequence ID" value="GKV37690.1"/>
    <property type="molecule type" value="Genomic_DNA"/>
</dbReference>
<accession>A0AAV5LK48</accession>
<dbReference type="GO" id="GO:0060090">
    <property type="term" value="F:molecular adaptor activity"/>
    <property type="evidence" value="ECO:0007669"/>
    <property type="project" value="TreeGrafter"/>
</dbReference>
<evidence type="ECO:0000313" key="5">
    <source>
        <dbReference type="EMBL" id="GKV37690.1"/>
    </source>
</evidence>
<evidence type="ECO:0008006" key="7">
    <source>
        <dbReference type="Google" id="ProtNLM"/>
    </source>
</evidence>
<dbReference type="InterPro" id="IPR047150">
    <property type="entry name" value="SGT"/>
</dbReference>
<evidence type="ECO:0000256" key="4">
    <source>
        <dbReference type="SAM" id="MobiDB-lite"/>
    </source>
</evidence>
<dbReference type="SMART" id="SM00028">
    <property type="entry name" value="TPR"/>
    <property type="match status" value="3"/>
</dbReference>
<dbReference type="AlphaFoldDB" id="A0AAV5LK48"/>
<organism evidence="5 6">
    <name type="scientific">Rubroshorea leprosula</name>
    <dbReference type="NCBI Taxonomy" id="152421"/>
    <lineage>
        <taxon>Eukaryota</taxon>
        <taxon>Viridiplantae</taxon>
        <taxon>Streptophyta</taxon>
        <taxon>Embryophyta</taxon>
        <taxon>Tracheophyta</taxon>
        <taxon>Spermatophyta</taxon>
        <taxon>Magnoliopsida</taxon>
        <taxon>eudicotyledons</taxon>
        <taxon>Gunneridae</taxon>
        <taxon>Pentapetalae</taxon>
        <taxon>rosids</taxon>
        <taxon>malvids</taxon>
        <taxon>Malvales</taxon>
        <taxon>Dipterocarpaceae</taxon>
        <taxon>Rubroshorea</taxon>
    </lineage>
</organism>
<dbReference type="PROSITE" id="PS50005">
    <property type="entry name" value="TPR"/>
    <property type="match status" value="2"/>
</dbReference>
<dbReference type="GO" id="GO:0006620">
    <property type="term" value="P:post-translational protein targeting to endoplasmic reticulum membrane"/>
    <property type="evidence" value="ECO:0007669"/>
    <property type="project" value="TreeGrafter"/>
</dbReference>
<dbReference type="Gene3D" id="1.20.5.420">
    <property type="entry name" value="Immunoglobulin FC, subunit C"/>
    <property type="match status" value="1"/>
</dbReference>
<reference evidence="5 6" key="1">
    <citation type="journal article" date="2021" name="Commun. Biol.">
        <title>The genome of Shorea leprosula (Dipterocarpaceae) highlights the ecological relevance of drought in aseasonal tropical rainforests.</title>
        <authorList>
            <person name="Ng K.K.S."/>
            <person name="Kobayashi M.J."/>
            <person name="Fawcett J.A."/>
            <person name="Hatakeyama M."/>
            <person name="Paape T."/>
            <person name="Ng C.H."/>
            <person name="Ang C.C."/>
            <person name="Tnah L.H."/>
            <person name="Lee C.T."/>
            <person name="Nishiyama T."/>
            <person name="Sese J."/>
            <person name="O'Brien M.J."/>
            <person name="Copetti D."/>
            <person name="Mohd Noor M.I."/>
            <person name="Ong R.C."/>
            <person name="Putra M."/>
            <person name="Sireger I.Z."/>
            <person name="Indrioko S."/>
            <person name="Kosugi Y."/>
            <person name="Izuno A."/>
            <person name="Isagi Y."/>
            <person name="Lee S.L."/>
            <person name="Shimizu K.K."/>
        </authorList>
    </citation>
    <scope>NUCLEOTIDE SEQUENCE [LARGE SCALE GENOMIC DNA]</scope>
    <source>
        <strain evidence="5">214</strain>
    </source>
</reference>
<dbReference type="GO" id="GO:0016020">
    <property type="term" value="C:membrane"/>
    <property type="evidence" value="ECO:0007669"/>
    <property type="project" value="TreeGrafter"/>
</dbReference>
<dbReference type="PANTHER" id="PTHR45831">
    <property type="entry name" value="LD24721P"/>
    <property type="match status" value="1"/>
</dbReference>
<evidence type="ECO:0000256" key="1">
    <source>
        <dbReference type="ARBA" id="ARBA00022737"/>
    </source>
</evidence>
<dbReference type="InterPro" id="IPR011990">
    <property type="entry name" value="TPR-like_helical_dom_sf"/>
</dbReference>
<feature type="compositionally biased region" description="Polar residues" evidence="4">
    <location>
        <begin position="364"/>
        <end position="380"/>
    </location>
</feature>
<dbReference type="GO" id="GO:0072380">
    <property type="term" value="C:TRC complex"/>
    <property type="evidence" value="ECO:0007669"/>
    <property type="project" value="TreeGrafter"/>
</dbReference>
<gene>
    <name evidence="5" type="ORF">SLEP1_g45688</name>
</gene>
<feature type="compositionally biased region" description="Polar residues" evidence="4">
    <location>
        <begin position="107"/>
        <end position="118"/>
    </location>
</feature>
<dbReference type="SUPFAM" id="SSF48452">
    <property type="entry name" value="TPR-like"/>
    <property type="match status" value="1"/>
</dbReference>
<dbReference type="Proteomes" id="UP001054252">
    <property type="component" value="Unassembled WGS sequence"/>
</dbReference>
<proteinExistence type="predicted"/>
<feature type="compositionally biased region" description="Low complexity" evidence="4">
    <location>
        <begin position="88"/>
        <end position="106"/>
    </location>
</feature>
<keyword evidence="6" id="KW-1185">Reference proteome</keyword>
<dbReference type="Gene3D" id="1.25.40.10">
    <property type="entry name" value="Tetratricopeptide repeat domain"/>
    <property type="match status" value="1"/>
</dbReference>
<evidence type="ECO:0000313" key="6">
    <source>
        <dbReference type="Proteomes" id="UP001054252"/>
    </source>
</evidence>
<keyword evidence="1" id="KW-0677">Repeat</keyword>
<protein>
    <recommendedName>
        <fullName evidence="7">SGTA homodimerisation domain-containing protein</fullName>
    </recommendedName>
</protein>
<sequence length="431" mass="47281">MAKLKTDSPLSRRIVRAFLDFLDSVEPAPGVDLEGLEVARECLMDVFKLDSASVDDGAKTDALIDMFSSLEQSEHHKIKSDISQMGTSVDVPSSSSSPNFVHGNSSDASKSPGETWTQEPDAIGVSKDELFGQFFAALEKIPFFKTTHDGNDDPAQLDKATQVFHDALNEMERSGCQAYDRKNLAETLKCQGNKVMQSKLYRDAIELYSIAIALCENNAVYYCNRAAAYTQIHEYNEAVRDCLKSIEIDPNYSKAYSRLGLAYYAQGNYSDAIEKGFKKALLLDPNNESVKENIRVAEQKLKEELQGREQNQNTRSSHNNQGSNNQSAAGSRSHGVPPSFTMPFNLGALPTDLASMFMNMGATQGQTSQNRQAETNNVNGSDEPGIRIDGNINFNLGEQMPEDLTGALRSVMQMFSGTTPPGNTPDAAHGR</sequence>
<feature type="repeat" description="TPR" evidence="3">
    <location>
        <begin position="219"/>
        <end position="252"/>
    </location>
</feature>
<feature type="region of interest" description="Disordered" evidence="4">
    <location>
        <begin position="364"/>
        <end position="387"/>
    </location>
</feature>
<keyword evidence="2 3" id="KW-0802">TPR repeat</keyword>
<dbReference type="Pfam" id="PF07719">
    <property type="entry name" value="TPR_2"/>
    <property type="match status" value="1"/>
</dbReference>
<name>A0AAV5LK48_9ROSI</name>
<dbReference type="PANTHER" id="PTHR45831:SF2">
    <property type="entry name" value="LD24721P"/>
    <property type="match status" value="1"/>
</dbReference>